<dbReference type="InterPro" id="IPR013383">
    <property type="entry name" value="CRISPR-assoc_prot_DxTHG_CS"/>
</dbReference>
<dbReference type="RefSeq" id="WP_251971876.1">
    <property type="nucleotide sequence ID" value="NZ_AP025730.1"/>
</dbReference>
<protein>
    <recommendedName>
        <fullName evidence="3">TIGR02221 family CRISPR-associated protein</fullName>
    </recommendedName>
</protein>
<organism evidence="1 2">
    <name type="scientific">Sphaerotilus microaerophilus</name>
    <dbReference type="NCBI Taxonomy" id="2914710"/>
    <lineage>
        <taxon>Bacteria</taxon>
        <taxon>Pseudomonadati</taxon>
        <taxon>Pseudomonadota</taxon>
        <taxon>Betaproteobacteria</taxon>
        <taxon>Burkholderiales</taxon>
        <taxon>Sphaerotilaceae</taxon>
        <taxon>Sphaerotilus</taxon>
    </lineage>
</organism>
<keyword evidence="2" id="KW-1185">Reference proteome</keyword>
<dbReference type="CDD" id="cd09732">
    <property type="entry name" value="Csx1_III-U"/>
    <property type="match status" value="1"/>
</dbReference>
<proteinExistence type="predicted"/>
<evidence type="ECO:0000313" key="2">
    <source>
        <dbReference type="Proteomes" id="UP001057498"/>
    </source>
</evidence>
<dbReference type="EMBL" id="AP025730">
    <property type="protein sequence ID" value="BDI03602.1"/>
    <property type="molecule type" value="Genomic_DNA"/>
</dbReference>
<dbReference type="InterPro" id="IPR011742">
    <property type="entry name" value="CRISPR-assoc_prot_TM1812"/>
</dbReference>
<reference evidence="1" key="1">
    <citation type="submission" date="2022-04" db="EMBL/GenBank/DDBJ databases">
        <title>Whole genome sequence of Sphaerotilus sp. FB-5.</title>
        <authorList>
            <person name="Takeda M."/>
            <person name="Narihara S."/>
            <person name="Akimoto M."/>
            <person name="Akimoto R."/>
            <person name="Nishiyashiki S."/>
            <person name="Murakami T."/>
        </authorList>
    </citation>
    <scope>NUCLEOTIDE SEQUENCE</scope>
    <source>
        <strain evidence="1">FB-5</strain>
    </source>
</reference>
<gene>
    <name evidence="1" type="ORF">CATMQ487_05720</name>
</gene>
<evidence type="ECO:0008006" key="3">
    <source>
        <dbReference type="Google" id="ProtNLM"/>
    </source>
</evidence>
<dbReference type="NCBIfam" id="TIGR02221">
    <property type="entry name" value="cas_TM1812"/>
    <property type="match status" value="1"/>
</dbReference>
<name>A0ABM7YGX2_9BURK</name>
<dbReference type="Proteomes" id="UP001057498">
    <property type="component" value="Chromosome"/>
</dbReference>
<evidence type="ECO:0000313" key="1">
    <source>
        <dbReference type="EMBL" id="BDI03602.1"/>
    </source>
</evidence>
<dbReference type="SUPFAM" id="SSF160980">
    <property type="entry name" value="SSO1389-like"/>
    <property type="match status" value="1"/>
</dbReference>
<sequence>MTTLISFLGKSQTGGYRKARYCFDTGVVREEPYFGMALKEHLNAQRLVLVGTAGSMWNAFFLDRGDGDDIEDLDRLDRAAAEGAVTAAMLEGHAERLSARLGIQVQCLLIGYAKSDDEQADLLLRLAGVVSDGEHVVLDVTHSFRHLPMLALVAARYLRRMRGVQVNDIYYGALDMTDAATGETPVLRLKGMLTMLDWVDALATYDKDGDYGVFAPLLHADGMDRARADQLAQAAFFERTSNAKRAFDELSSVATSVEAHPGPLGRLFRAELLRRIGWIRSKGRAAQEKDLASAYLQRQDFLRAAVFLQESLKSAQLSAHGKDVDWRTSRDSAHESLRSQSEYAELSDLRNAMAHGDQAATEKAEDALNSRDKLKSAFRRIMSWSPR</sequence>
<accession>A0ABM7YGX2</accession>
<dbReference type="NCBIfam" id="TIGR02549">
    <property type="entry name" value="CRISPR_DxTHG"/>
    <property type="match status" value="1"/>
</dbReference>